<feature type="region of interest" description="Disordered" evidence="1">
    <location>
        <begin position="69"/>
        <end position="162"/>
    </location>
</feature>
<dbReference type="RefSeq" id="XP_009059521.1">
    <property type="nucleotide sequence ID" value="XM_009061273.1"/>
</dbReference>
<dbReference type="AlphaFoldDB" id="V3ZZ80"/>
<organism evidence="2 3">
    <name type="scientific">Lottia gigantea</name>
    <name type="common">Giant owl limpet</name>
    <dbReference type="NCBI Taxonomy" id="225164"/>
    <lineage>
        <taxon>Eukaryota</taxon>
        <taxon>Metazoa</taxon>
        <taxon>Spiralia</taxon>
        <taxon>Lophotrochozoa</taxon>
        <taxon>Mollusca</taxon>
        <taxon>Gastropoda</taxon>
        <taxon>Patellogastropoda</taxon>
        <taxon>Lottioidea</taxon>
        <taxon>Lottiidae</taxon>
        <taxon>Lottia</taxon>
    </lineage>
</organism>
<reference evidence="2 3" key="1">
    <citation type="journal article" date="2013" name="Nature">
        <title>Insights into bilaterian evolution from three spiralian genomes.</title>
        <authorList>
            <person name="Simakov O."/>
            <person name="Marletaz F."/>
            <person name="Cho S.J."/>
            <person name="Edsinger-Gonzales E."/>
            <person name="Havlak P."/>
            <person name="Hellsten U."/>
            <person name="Kuo D.H."/>
            <person name="Larsson T."/>
            <person name="Lv J."/>
            <person name="Arendt D."/>
            <person name="Savage R."/>
            <person name="Osoegawa K."/>
            <person name="de Jong P."/>
            <person name="Grimwood J."/>
            <person name="Chapman J.A."/>
            <person name="Shapiro H."/>
            <person name="Aerts A."/>
            <person name="Otillar R.P."/>
            <person name="Terry A.Y."/>
            <person name="Boore J.L."/>
            <person name="Grigoriev I.V."/>
            <person name="Lindberg D.R."/>
            <person name="Seaver E.C."/>
            <person name="Weisblat D.A."/>
            <person name="Putnam N.H."/>
            <person name="Rokhsar D.S."/>
        </authorList>
    </citation>
    <scope>NUCLEOTIDE SEQUENCE [LARGE SCALE GENOMIC DNA]</scope>
</reference>
<evidence type="ECO:0000256" key="1">
    <source>
        <dbReference type="SAM" id="MobiDB-lite"/>
    </source>
</evidence>
<proteinExistence type="predicted"/>
<gene>
    <name evidence="2" type="ORF">LOTGIDRAFT_164749</name>
</gene>
<name>V3ZZ80_LOTGI</name>
<feature type="non-terminal residue" evidence="2">
    <location>
        <position position="1"/>
    </location>
</feature>
<accession>V3ZZ80</accession>
<feature type="region of interest" description="Disordered" evidence="1">
    <location>
        <begin position="1"/>
        <end position="52"/>
    </location>
</feature>
<evidence type="ECO:0000313" key="2">
    <source>
        <dbReference type="EMBL" id="ESO89727.1"/>
    </source>
</evidence>
<feature type="compositionally biased region" description="Low complexity" evidence="1">
    <location>
        <begin position="142"/>
        <end position="155"/>
    </location>
</feature>
<protein>
    <submittedName>
        <fullName evidence="2">Uncharacterized protein</fullName>
    </submittedName>
</protein>
<feature type="compositionally biased region" description="Low complexity" evidence="1">
    <location>
        <begin position="76"/>
        <end position="87"/>
    </location>
</feature>
<feature type="compositionally biased region" description="Basic and acidic residues" evidence="1">
    <location>
        <begin position="41"/>
        <end position="52"/>
    </location>
</feature>
<dbReference type="KEGG" id="lgi:LOTGIDRAFT_164749"/>
<feature type="compositionally biased region" description="Low complexity" evidence="1">
    <location>
        <begin position="94"/>
        <end position="107"/>
    </location>
</feature>
<dbReference type="CTD" id="20239826"/>
<dbReference type="Proteomes" id="UP000030746">
    <property type="component" value="Unassembled WGS sequence"/>
</dbReference>
<feature type="compositionally biased region" description="Polar residues" evidence="1">
    <location>
        <begin position="16"/>
        <end position="38"/>
    </location>
</feature>
<sequence length="204" mass="22289">PSVAMSGKPDLLPDASNDTKYQSNQSITDISSHQTSPASHIDNRTDRINKRSDVMTSAIYRSEDSVPRLVTNIRNSPPLSLSESTPTHTEHTEGTPSFTTSSPSCSSDVLGNMNCNKNSRHDTSMEPGLSPASLSPEKYSPKKVSSSETSESYSSALEQQTSTTSVYVVEKEEVRVLYDKAYFAISGIIKHLVLVELQEPQMSD</sequence>
<dbReference type="GeneID" id="20239826"/>
<dbReference type="EMBL" id="KB202544">
    <property type="protein sequence ID" value="ESO89727.1"/>
    <property type="molecule type" value="Genomic_DNA"/>
</dbReference>
<keyword evidence="3" id="KW-1185">Reference proteome</keyword>
<dbReference type="HOGENOM" id="CLU_1346175_0_0_1"/>
<evidence type="ECO:0000313" key="3">
    <source>
        <dbReference type="Proteomes" id="UP000030746"/>
    </source>
</evidence>